<dbReference type="Proteomes" id="UP000242450">
    <property type="component" value="Chromosome 12"/>
</dbReference>
<protein>
    <submittedName>
        <fullName evidence="1">Uncharacterized protein</fullName>
    </submittedName>
</protein>
<evidence type="ECO:0000313" key="2">
    <source>
        <dbReference type="Proteomes" id="UP000242450"/>
    </source>
</evidence>
<dbReference type="AlphaFoldDB" id="A0A212CUJ6"/>
<accession>A0A212CUJ6</accession>
<evidence type="ECO:0000313" key="1">
    <source>
        <dbReference type="EMBL" id="OWK09633.1"/>
    </source>
</evidence>
<dbReference type="InterPro" id="IPR023674">
    <property type="entry name" value="Ribosomal_uL1-like"/>
</dbReference>
<feature type="non-terminal residue" evidence="1">
    <location>
        <position position="1"/>
    </location>
</feature>
<sequence>YLNTKIPKWQSLPRHPLGVSVGSFAQEPVQIPEVFGVVKFQVSLKNYDPQKDKCFSGTVRLKPTPCLMETDSTVNRPKLQISPHVDITVLKKLNKNKKVVKKLAKKHDAFMIQSSADPTNSGPRPE</sequence>
<dbReference type="SUPFAM" id="SSF56808">
    <property type="entry name" value="Ribosomal protein L1"/>
    <property type="match status" value="1"/>
</dbReference>
<dbReference type="Gene3D" id="3.30.190.20">
    <property type="match status" value="1"/>
</dbReference>
<dbReference type="OrthoDB" id="2449818at2759"/>
<name>A0A212CUJ6_CEREH</name>
<feature type="non-terminal residue" evidence="1">
    <location>
        <position position="126"/>
    </location>
</feature>
<reference evidence="1 2" key="1">
    <citation type="journal article" date="2018" name="Mol. Genet. Genomics">
        <title>The red deer Cervus elaphus genome CerEla1.0: sequencing, annotating, genes, and chromosomes.</title>
        <authorList>
            <person name="Bana N.A."/>
            <person name="Nyiri A."/>
            <person name="Nagy J."/>
            <person name="Frank K."/>
            <person name="Nagy T."/>
            <person name="Steger V."/>
            <person name="Schiller M."/>
            <person name="Lakatos P."/>
            <person name="Sugar L."/>
            <person name="Horn P."/>
            <person name="Barta E."/>
            <person name="Orosz L."/>
        </authorList>
    </citation>
    <scope>NUCLEOTIDE SEQUENCE [LARGE SCALE GENOMIC DNA]</scope>
    <source>
        <strain evidence="1">Hungarian</strain>
    </source>
</reference>
<gene>
    <name evidence="1" type="ORF">Celaphus_00006349</name>
</gene>
<keyword evidence="2" id="KW-1185">Reference proteome</keyword>
<comment type="caution">
    <text evidence="1">The sequence shown here is derived from an EMBL/GenBank/DDBJ whole genome shotgun (WGS) entry which is preliminary data.</text>
</comment>
<dbReference type="EMBL" id="MKHE01000012">
    <property type="protein sequence ID" value="OWK09633.1"/>
    <property type="molecule type" value="Genomic_DNA"/>
</dbReference>
<organism evidence="1 2">
    <name type="scientific">Cervus elaphus hippelaphus</name>
    <name type="common">European red deer</name>
    <dbReference type="NCBI Taxonomy" id="46360"/>
    <lineage>
        <taxon>Eukaryota</taxon>
        <taxon>Metazoa</taxon>
        <taxon>Chordata</taxon>
        <taxon>Craniata</taxon>
        <taxon>Vertebrata</taxon>
        <taxon>Euteleostomi</taxon>
        <taxon>Mammalia</taxon>
        <taxon>Eutheria</taxon>
        <taxon>Laurasiatheria</taxon>
        <taxon>Artiodactyla</taxon>
        <taxon>Ruminantia</taxon>
        <taxon>Pecora</taxon>
        <taxon>Cervidae</taxon>
        <taxon>Cervinae</taxon>
        <taxon>Cervus</taxon>
    </lineage>
</organism>
<proteinExistence type="predicted"/>